<reference evidence="1" key="1">
    <citation type="submission" date="2021-06" db="EMBL/GenBank/DDBJ databases">
        <title>Parelaphostrongylus tenuis whole genome reference sequence.</title>
        <authorList>
            <person name="Garwood T.J."/>
            <person name="Larsen P.A."/>
            <person name="Fountain-Jones N.M."/>
            <person name="Garbe J.R."/>
            <person name="Macchietto M.G."/>
            <person name="Kania S.A."/>
            <person name="Gerhold R.W."/>
            <person name="Richards J.E."/>
            <person name="Wolf T.M."/>
        </authorList>
    </citation>
    <scope>NUCLEOTIDE SEQUENCE</scope>
    <source>
        <strain evidence="1">MNPRO001-30</strain>
        <tissue evidence="1">Meninges</tissue>
    </source>
</reference>
<sequence length="83" mass="9633">MRSDPFGKYAFTVELGPAFSPAQLISRTTMLSIAIVLRELQDQLGYADMAERLDLQQRKRHYHHFLFQGRSSYNKNLLAVMDQ</sequence>
<evidence type="ECO:0000313" key="2">
    <source>
        <dbReference type="Proteomes" id="UP001196413"/>
    </source>
</evidence>
<evidence type="ECO:0000313" key="1">
    <source>
        <dbReference type="EMBL" id="KAJ1362229.1"/>
    </source>
</evidence>
<dbReference type="EMBL" id="JAHQIW010004399">
    <property type="protein sequence ID" value="KAJ1362229.1"/>
    <property type="molecule type" value="Genomic_DNA"/>
</dbReference>
<name>A0AAD5QUP6_PARTN</name>
<keyword evidence="2" id="KW-1185">Reference proteome</keyword>
<accession>A0AAD5QUP6</accession>
<organism evidence="1 2">
    <name type="scientific">Parelaphostrongylus tenuis</name>
    <name type="common">Meningeal worm</name>
    <dbReference type="NCBI Taxonomy" id="148309"/>
    <lineage>
        <taxon>Eukaryota</taxon>
        <taxon>Metazoa</taxon>
        <taxon>Ecdysozoa</taxon>
        <taxon>Nematoda</taxon>
        <taxon>Chromadorea</taxon>
        <taxon>Rhabditida</taxon>
        <taxon>Rhabditina</taxon>
        <taxon>Rhabditomorpha</taxon>
        <taxon>Strongyloidea</taxon>
        <taxon>Metastrongylidae</taxon>
        <taxon>Parelaphostrongylus</taxon>
    </lineage>
</organism>
<proteinExistence type="predicted"/>
<gene>
    <name evidence="1" type="ORF">KIN20_021718</name>
</gene>
<dbReference type="Proteomes" id="UP001196413">
    <property type="component" value="Unassembled WGS sequence"/>
</dbReference>
<protein>
    <submittedName>
        <fullName evidence="1">Uncharacterized protein</fullName>
    </submittedName>
</protein>
<dbReference type="AlphaFoldDB" id="A0AAD5QUP6"/>
<comment type="caution">
    <text evidence="1">The sequence shown here is derived from an EMBL/GenBank/DDBJ whole genome shotgun (WGS) entry which is preliminary data.</text>
</comment>